<dbReference type="EMBL" id="CP039355">
    <property type="protein sequence ID" value="QCE14157.1"/>
    <property type="molecule type" value="Genomic_DNA"/>
</dbReference>
<sequence length="51" mass="5852">MASQNHRIPKNSLLVNSTKPNVHTPSTHDIIDGPMMSLINKRIRTFRKKIN</sequence>
<evidence type="ECO:0000313" key="3">
    <source>
        <dbReference type="Proteomes" id="UP000501690"/>
    </source>
</evidence>
<organism evidence="2 3">
    <name type="scientific">Vigna unguiculata</name>
    <name type="common">Cowpea</name>
    <dbReference type="NCBI Taxonomy" id="3917"/>
    <lineage>
        <taxon>Eukaryota</taxon>
        <taxon>Viridiplantae</taxon>
        <taxon>Streptophyta</taxon>
        <taxon>Embryophyta</taxon>
        <taxon>Tracheophyta</taxon>
        <taxon>Spermatophyta</taxon>
        <taxon>Magnoliopsida</taxon>
        <taxon>eudicotyledons</taxon>
        <taxon>Gunneridae</taxon>
        <taxon>Pentapetalae</taxon>
        <taxon>rosids</taxon>
        <taxon>fabids</taxon>
        <taxon>Fabales</taxon>
        <taxon>Fabaceae</taxon>
        <taxon>Papilionoideae</taxon>
        <taxon>50 kb inversion clade</taxon>
        <taxon>NPAAA clade</taxon>
        <taxon>indigoferoid/millettioid clade</taxon>
        <taxon>Phaseoleae</taxon>
        <taxon>Vigna</taxon>
    </lineage>
</organism>
<reference evidence="2 3" key="1">
    <citation type="submission" date="2019-04" db="EMBL/GenBank/DDBJ databases">
        <title>An improved genome assembly and genetic linkage map for asparagus bean, Vigna unguiculata ssp. sesquipedialis.</title>
        <authorList>
            <person name="Xia Q."/>
            <person name="Zhang R."/>
            <person name="Dong Y."/>
        </authorList>
    </citation>
    <scope>NUCLEOTIDE SEQUENCE [LARGE SCALE GENOMIC DNA]</scope>
    <source>
        <tissue evidence="2">Leaf</tissue>
    </source>
</reference>
<gene>
    <name evidence="2" type="ORF">DEO72_LG11g1155</name>
</gene>
<feature type="region of interest" description="Disordered" evidence="1">
    <location>
        <begin position="1"/>
        <end position="29"/>
    </location>
</feature>
<proteinExistence type="predicted"/>
<dbReference type="AlphaFoldDB" id="A0A4D6NQU1"/>
<dbReference type="Proteomes" id="UP000501690">
    <property type="component" value="Linkage Group LG11"/>
</dbReference>
<evidence type="ECO:0000256" key="1">
    <source>
        <dbReference type="SAM" id="MobiDB-lite"/>
    </source>
</evidence>
<accession>A0A4D6NQU1</accession>
<feature type="compositionally biased region" description="Polar residues" evidence="1">
    <location>
        <begin position="13"/>
        <end position="27"/>
    </location>
</feature>
<evidence type="ECO:0000313" key="2">
    <source>
        <dbReference type="EMBL" id="QCE14157.1"/>
    </source>
</evidence>
<name>A0A4D6NQU1_VIGUN</name>
<keyword evidence="3" id="KW-1185">Reference proteome</keyword>
<protein>
    <submittedName>
        <fullName evidence="2">Uncharacterized protein</fullName>
    </submittedName>
</protein>